<feature type="transmembrane region" description="Helical" evidence="7">
    <location>
        <begin position="372"/>
        <end position="392"/>
    </location>
</feature>
<dbReference type="PANTHER" id="PTHR10361:SF28">
    <property type="entry name" value="P3 PROTEIN-RELATED"/>
    <property type="match status" value="1"/>
</dbReference>
<feature type="transmembrane region" description="Helical" evidence="7">
    <location>
        <begin position="404"/>
        <end position="426"/>
    </location>
</feature>
<evidence type="ECO:0000256" key="4">
    <source>
        <dbReference type="ARBA" id="ARBA00022847"/>
    </source>
</evidence>
<proteinExistence type="inferred from homology"/>
<evidence type="ECO:0000256" key="8">
    <source>
        <dbReference type="SAM" id="SignalP"/>
    </source>
</evidence>
<feature type="transmembrane region" description="Helical" evidence="7">
    <location>
        <begin position="208"/>
        <end position="229"/>
    </location>
</feature>
<evidence type="ECO:0008006" key="11">
    <source>
        <dbReference type="Google" id="ProtNLM"/>
    </source>
</evidence>
<gene>
    <name evidence="9" type="ORF">CDAUBV1_LOCUS8758</name>
</gene>
<dbReference type="PANTHER" id="PTHR10361">
    <property type="entry name" value="SODIUM-BILE ACID COTRANSPORTER"/>
    <property type="match status" value="1"/>
</dbReference>
<feature type="transmembrane region" description="Helical" evidence="7">
    <location>
        <begin position="241"/>
        <end position="266"/>
    </location>
</feature>
<dbReference type="Pfam" id="PF01758">
    <property type="entry name" value="SBF"/>
    <property type="match status" value="1"/>
</dbReference>
<feature type="transmembrane region" description="Helical" evidence="7">
    <location>
        <begin position="433"/>
        <end position="455"/>
    </location>
</feature>
<dbReference type="Gene3D" id="1.20.1530.20">
    <property type="match status" value="1"/>
</dbReference>
<feature type="transmembrane region" description="Helical" evidence="7">
    <location>
        <begin position="467"/>
        <end position="489"/>
    </location>
</feature>
<evidence type="ECO:0000256" key="7">
    <source>
        <dbReference type="SAM" id="Phobius"/>
    </source>
</evidence>
<keyword evidence="4" id="KW-0813">Transport</keyword>
<sequence length="539" mass="60208">MRLLLVLVIIPSFCHAVPDGELERPIEVGLELKEETRKERLRFEDALANQPHNSSYFEYSFISPQNRTTIVLQILKSQLRYYDDYQTKAVLCNISYTSPVPLTISYDLDSTLAVVITNSSWHWLPPSMNVTHLSVWIYITSRQIGISYLRFWIREAKQLTPVYPITSLLANNTQQYYASLANQTSEIHETVVLGFPVIVIRYNGVAQIVFRVFVIILVTVFTFTMGCELDQDILKQYIKKPIGPAIGFCCQFIIMPVAAFVIAMVIPIRKEFGFGLLTVGCSPGGGASNGWSLLLGGDINLSILMTFISSFCALFMMPALLFIFGRFFIDVNNVQIPYGNIVLQLLQITTPALLGLLLRWRKPEIAKKFTKITRPLFVVFIIFFMSLGVYANLSLFRMLGDYPIVLPAGALLPWTAFALGALVAFICRQPRPLIITIALETGIQNMGAAILVLMYSMPQPAGDLGAIMPLAVGIFTPLPLYITGVVILIKRKCCKKKQPIRVEEGEVEGLKDGQPKYVNGLKAYSDGDRDNTFANGVSN</sequence>
<evidence type="ECO:0000256" key="2">
    <source>
        <dbReference type="ARBA" id="ARBA00006528"/>
    </source>
</evidence>
<dbReference type="EMBL" id="CAXLJL010000223">
    <property type="protein sequence ID" value="CAL5134796.1"/>
    <property type="molecule type" value="Genomic_DNA"/>
</dbReference>
<protein>
    <recommendedName>
        <fullName evidence="11">Ileal sodium/bile acid cotransporter</fullName>
    </recommendedName>
</protein>
<comment type="similarity">
    <text evidence="2">Belongs to the bile acid:sodium symporter (BASS) (TC 2.A.28) family.</text>
</comment>
<dbReference type="GO" id="GO:0016020">
    <property type="term" value="C:membrane"/>
    <property type="evidence" value="ECO:0007669"/>
    <property type="project" value="UniProtKB-SubCell"/>
</dbReference>
<dbReference type="GO" id="GO:0015293">
    <property type="term" value="F:symporter activity"/>
    <property type="evidence" value="ECO:0007669"/>
    <property type="project" value="UniProtKB-KW"/>
</dbReference>
<dbReference type="InterPro" id="IPR038770">
    <property type="entry name" value="Na+/solute_symporter_sf"/>
</dbReference>
<feature type="transmembrane region" description="Helical" evidence="7">
    <location>
        <begin position="307"/>
        <end position="329"/>
    </location>
</feature>
<evidence type="ECO:0000313" key="10">
    <source>
        <dbReference type="Proteomes" id="UP001497525"/>
    </source>
</evidence>
<feature type="signal peptide" evidence="8">
    <location>
        <begin position="1"/>
        <end position="16"/>
    </location>
</feature>
<reference evidence="9" key="1">
    <citation type="submission" date="2024-06" db="EMBL/GenBank/DDBJ databases">
        <authorList>
            <person name="Liu X."/>
            <person name="Lenzi L."/>
            <person name="Haldenby T S."/>
            <person name="Uol C."/>
        </authorList>
    </citation>
    <scope>NUCLEOTIDE SEQUENCE</scope>
</reference>
<dbReference type="Proteomes" id="UP001497525">
    <property type="component" value="Unassembled WGS sequence"/>
</dbReference>
<dbReference type="InterPro" id="IPR002657">
    <property type="entry name" value="BilAc:Na_symport/Acr3"/>
</dbReference>
<keyword evidence="8" id="KW-0732">Signal</keyword>
<comment type="caution">
    <text evidence="9">The sequence shown here is derived from an EMBL/GenBank/DDBJ whole genome shotgun (WGS) entry which is preliminary data.</text>
</comment>
<feature type="chain" id="PRO_5043629319" description="Ileal sodium/bile acid cotransporter" evidence="8">
    <location>
        <begin position="17"/>
        <end position="539"/>
    </location>
</feature>
<evidence type="ECO:0000256" key="1">
    <source>
        <dbReference type="ARBA" id="ARBA00004141"/>
    </source>
</evidence>
<dbReference type="InterPro" id="IPR004710">
    <property type="entry name" value="Bilac:Na_transpt"/>
</dbReference>
<comment type="subcellular location">
    <subcellularLocation>
        <location evidence="1">Membrane</location>
        <topology evidence="1">Multi-pass membrane protein</topology>
    </subcellularLocation>
</comment>
<dbReference type="AlphaFoldDB" id="A0AAV2TD59"/>
<evidence type="ECO:0000256" key="5">
    <source>
        <dbReference type="ARBA" id="ARBA00022989"/>
    </source>
</evidence>
<feature type="transmembrane region" description="Helical" evidence="7">
    <location>
        <begin position="272"/>
        <end position="295"/>
    </location>
</feature>
<accession>A0AAV2TD59</accession>
<keyword evidence="3 7" id="KW-0812">Transmembrane</keyword>
<keyword evidence="4" id="KW-0769">Symport</keyword>
<name>A0AAV2TD59_CALDB</name>
<evidence type="ECO:0000256" key="6">
    <source>
        <dbReference type="ARBA" id="ARBA00023136"/>
    </source>
</evidence>
<keyword evidence="6 7" id="KW-0472">Membrane</keyword>
<feature type="transmembrane region" description="Helical" evidence="7">
    <location>
        <begin position="341"/>
        <end position="360"/>
    </location>
</feature>
<keyword evidence="5 7" id="KW-1133">Transmembrane helix</keyword>
<evidence type="ECO:0000313" key="9">
    <source>
        <dbReference type="EMBL" id="CAL5134796.1"/>
    </source>
</evidence>
<evidence type="ECO:0000256" key="3">
    <source>
        <dbReference type="ARBA" id="ARBA00022692"/>
    </source>
</evidence>
<organism evidence="9 10">
    <name type="scientific">Calicophoron daubneyi</name>
    <name type="common">Rumen fluke</name>
    <name type="synonym">Paramphistomum daubneyi</name>
    <dbReference type="NCBI Taxonomy" id="300641"/>
    <lineage>
        <taxon>Eukaryota</taxon>
        <taxon>Metazoa</taxon>
        <taxon>Spiralia</taxon>
        <taxon>Lophotrochozoa</taxon>
        <taxon>Platyhelminthes</taxon>
        <taxon>Trematoda</taxon>
        <taxon>Digenea</taxon>
        <taxon>Plagiorchiida</taxon>
        <taxon>Pronocephalata</taxon>
        <taxon>Paramphistomoidea</taxon>
        <taxon>Paramphistomidae</taxon>
        <taxon>Calicophoron</taxon>
    </lineage>
</organism>